<reference evidence="2" key="1">
    <citation type="submission" date="2023-06" db="EMBL/GenBank/DDBJ databases">
        <title>Genomic analysis of the entomopathogenic nematode Steinernema hermaphroditum.</title>
        <authorList>
            <person name="Schwarz E.M."/>
            <person name="Heppert J.K."/>
            <person name="Baniya A."/>
            <person name="Schwartz H.T."/>
            <person name="Tan C.-H."/>
            <person name="Antoshechkin I."/>
            <person name="Sternberg P.W."/>
            <person name="Goodrich-Blair H."/>
            <person name="Dillman A.R."/>
        </authorList>
    </citation>
    <scope>NUCLEOTIDE SEQUENCE</scope>
    <source>
        <strain evidence="2">PS9179</strain>
        <tissue evidence="2">Whole animal</tissue>
    </source>
</reference>
<accession>A0AA39GVN4</accession>
<feature type="chain" id="PRO_5041312226" evidence="1">
    <location>
        <begin position="21"/>
        <end position="158"/>
    </location>
</feature>
<feature type="signal peptide" evidence="1">
    <location>
        <begin position="1"/>
        <end position="20"/>
    </location>
</feature>
<dbReference type="AlphaFoldDB" id="A0AA39GVN4"/>
<organism evidence="2 3">
    <name type="scientific">Steinernema hermaphroditum</name>
    <dbReference type="NCBI Taxonomy" id="289476"/>
    <lineage>
        <taxon>Eukaryota</taxon>
        <taxon>Metazoa</taxon>
        <taxon>Ecdysozoa</taxon>
        <taxon>Nematoda</taxon>
        <taxon>Chromadorea</taxon>
        <taxon>Rhabditida</taxon>
        <taxon>Tylenchina</taxon>
        <taxon>Panagrolaimomorpha</taxon>
        <taxon>Strongyloidoidea</taxon>
        <taxon>Steinernematidae</taxon>
        <taxon>Steinernema</taxon>
    </lineage>
</organism>
<proteinExistence type="predicted"/>
<evidence type="ECO:0000313" key="3">
    <source>
        <dbReference type="Proteomes" id="UP001175271"/>
    </source>
</evidence>
<dbReference type="Proteomes" id="UP001175271">
    <property type="component" value="Unassembled WGS sequence"/>
</dbReference>
<gene>
    <name evidence="2" type="ORF">QR680_000166</name>
</gene>
<keyword evidence="1" id="KW-0732">Signal</keyword>
<sequence>MSGKLVVVLGLATLFATVIATKSMENPVESEIFIAANSDVDRNESVRVQADSEVYVAKRKLCNAHNLIFMEIVEIEIKGFIKNMVRMCGKLLVLFAIFAFFATVVSSESIENSSASEIVIPVNIDGDGTQSVIQTEDEVHVAKRKLCNAHNLICNLWR</sequence>
<evidence type="ECO:0000313" key="2">
    <source>
        <dbReference type="EMBL" id="KAK0393354.1"/>
    </source>
</evidence>
<dbReference type="EMBL" id="JAUCMV010000005">
    <property type="protein sequence ID" value="KAK0393354.1"/>
    <property type="molecule type" value="Genomic_DNA"/>
</dbReference>
<evidence type="ECO:0000256" key="1">
    <source>
        <dbReference type="SAM" id="SignalP"/>
    </source>
</evidence>
<comment type="caution">
    <text evidence="2">The sequence shown here is derived from an EMBL/GenBank/DDBJ whole genome shotgun (WGS) entry which is preliminary data.</text>
</comment>
<keyword evidence="3" id="KW-1185">Reference proteome</keyword>
<protein>
    <submittedName>
        <fullName evidence="2">Uncharacterized protein</fullName>
    </submittedName>
</protein>
<name>A0AA39GVN4_9BILA</name>